<dbReference type="Proteomes" id="UP000784919">
    <property type="component" value="Unassembled WGS sequence"/>
</dbReference>
<evidence type="ECO:0008006" key="5">
    <source>
        <dbReference type="Google" id="ProtNLM"/>
    </source>
</evidence>
<accession>A0A9P7MR24</accession>
<dbReference type="EMBL" id="SRPS01000127">
    <property type="protein sequence ID" value="KAG5966984.1"/>
    <property type="molecule type" value="Genomic_DNA"/>
</dbReference>
<gene>
    <name evidence="2" type="ORF">E4U56_001011</name>
    <name evidence="1" type="ORF">E4U57_003258</name>
</gene>
<sequence length="319" mass="35346">MPLKLLDLPIEILELILRPLLVQADPVTLCPCGCLEQREVLVPRVGPLGGSLVEAIYHTLARCLVEPLPILLIHPAIYSIASRLFYQGNTFVLNLQGIHGVHVLNCLHDFSEGALSHAEASRSMVVAEGGNDNRKRIILEMRPALRRIRFLEIRIVDLQLWIEILALPLVKDMITSGSLTQLHVKLYAPRFRGVTLFGASEHSSGLSSFPPLDMDGSDASTAIFTRTPLAGLLDTIASPQLRIARLWVSGTVANDEAWRPFRIPHFVGARGGVEAGLSAVRDLVEIDWCSITRVLEFGFKRYYDYSVSIIIIENGQNKT</sequence>
<evidence type="ECO:0000313" key="4">
    <source>
        <dbReference type="Proteomes" id="UP000784919"/>
    </source>
</evidence>
<evidence type="ECO:0000313" key="2">
    <source>
        <dbReference type="EMBL" id="KAG5966984.1"/>
    </source>
</evidence>
<proteinExistence type="predicted"/>
<organism evidence="2 4">
    <name type="scientific">Claviceps arundinis</name>
    <dbReference type="NCBI Taxonomy" id="1623583"/>
    <lineage>
        <taxon>Eukaryota</taxon>
        <taxon>Fungi</taxon>
        <taxon>Dikarya</taxon>
        <taxon>Ascomycota</taxon>
        <taxon>Pezizomycotina</taxon>
        <taxon>Sordariomycetes</taxon>
        <taxon>Hypocreomycetidae</taxon>
        <taxon>Hypocreales</taxon>
        <taxon>Clavicipitaceae</taxon>
        <taxon>Claviceps</taxon>
    </lineage>
</organism>
<name>A0A9P7MR24_9HYPO</name>
<keyword evidence="3" id="KW-1185">Reference proteome</keyword>
<dbReference type="OrthoDB" id="5229512at2759"/>
<dbReference type="Proteomes" id="UP000742024">
    <property type="component" value="Unassembled WGS sequence"/>
</dbReference>
<dbReference type="EMBL" id="SRPR01000246">
    <property type="protein sequence ID" value="KAG5955653.1"/>
    <property type="molecule type" value="Genomic_DNA"/>
</dbReference>
<comment type="caution">
    <text evidence="2">The sequence shown here is derived from an EMBL/GenBank/DDBJ whole genome shotgun (WGS) entry which is preliminary data.</text>
</comment>
<evidence type="ECO:0000313" key="1">
    <source>
        <dbReference type="EMBL" id="KAG5955653.1"/>
    </source>
</evidence>
<dbReference type="AlphaFoldDB" id="A0A9P7MR24"/>
<reference evidence="2 3" key="1">
    <citation type="journal article" date="2020" name="bioRxiv">
        <title>Whole genome comparisons of ergot fungi reveals the divergence and evolution of species within the genus Claviceps are the result of varying mechanisms driving genome evolution and host range expansion.</title>
        <authorList>
            <person name="Wyka S.A."/>
            <person name="Mondo S.J."/>
            <person name="Liu M."/>
            <person name="Dettman J."/>
            <person name="Nalam V."/>
            <person name="Broders K.D."/>
        </authorList>
    </citation>
    <scope>NUCLEOTIDE SEQUENCE</scope>
    <source>
        <strain evidence="2">CCC 1102</strain>
        <strain evidence="1 3">LM583</strain>
    </source>
</reference>
<evidence type="ECO:0000313" key="3">
    <source>
        <dbReference type="Proteomes" id="UP000742024"/>
    </source>
</evidence>
<protein>
    <recommendedName>
        <fullName evidence="5">F-box domain-containing protein</fullName>
    </recommendedName>
</protein>